<organism evidence="1 2">
    <name type="scientific">Legionella norrlandica</name>
    <dbReference type="NCBI Taxonomy" id="1498499"/>
    <lineage>
        <taxon>Bacteria</taxon>
        <taxon>Pseudomonadati</taxon>
        <taxon>Pseudomonadota</taxon>
        <taxon>Gammaproteobacteria</taxon>
        <taxon>Legionellales</taxon>
        <taxon>Legionellaceae</taxon>
        <taxon>Legionella</taxon>
    </lineage>
</organism>
<name>A0A0A2SUU0_9GAMM</name>
<dbReference type="Proteomes" id="UP000054422">
    <property type="component" value="Unassembled WGS sequence"/>
</dbReference>
<protein>
    <recommendedName>
        <fullName evidence="3">Coiled-coil protein</fullName>
    </recommendedName>
</protein>
<evidence type="ECO:0000313" key="1">
    <source>
        <dbReference type="EMBL" id="KGP63496.1"/>
    </source>
</evidence>
<proteinExistence type="predicted"/>
<dbReference type="EMBL" id="JNCF01000016">
    <property type="protein sequence ID" value="KGP63496.1"/>
    <property type="molecule type" value="Genomic_DNA"/>
</dbReference>
<dbReference type="NCBIfam" id="NF033652">
    <property type="entry name" value="LbtU_sider_porin"/>
    <property type="match status" value="1"/>
</dbReference>
<evidence type="ECO:0008006" key="3">
    <source>
        <dbReference type="Google" id="ProtNLM"/>
    </source>
</evidence>
<reference evidence="1 2" key="1">
    <citation type="submission" date="2014-05" db="EMBL/GenBank/DDBJ databases">
        <authorList>
            <person name="Rizzardi K."/>
            <person name="Winiecka-Krusnell J."/>
            <person name="Ramliden M."/>
            <person name="Alm E."/>
            <person name="Andersson S."/>
            <person name="Byfors S."/>
        </authorList>
    </citation>
    <scope>NUCLEOTIDE SEQUENCE [LARGE SCALE GENOMIC DNA]</scope>
    <source>
        <strain evidence="1 2">LEGN</strain>
    </source>
</reference>
<sequence>MSNILVFANTGNTLFKSEKFTYDGHIFFNATNSAIQGEKYLLNQQLSNIKLGSELHVTDWNKIKGLLIFNTLPTPVAPQLYLEQFYDEFQIPSSNAFFSIGKKWLTFGSYKSDLIYKPLTKALGQTNEVTAVFGYDSSFYTNASFFEPYSRVKSSSLPLYYNLNTGLHNETVDVGASYLYSLADSQLFQYNKGFGGFLSHSLKTRVPGFATYLNVKHKKTSTYLTYVSAVSPFAIEDLSYNNKRALPKAFSVQSSYDINTKKIPIKITGFYDYSFQALALGLPEQRIGVGLSANPSPYLSIQFQYSKDYGYGNNAIATGLNHFVSGRNIKTNNFALQAVLNF</sequence>
<evidence type="ECO:0000313" key="2">
    <source>
        <dbReference type="Proteomes" id="UP000054422"/>
    </source>
</evidence>
<dbReference type="AlphaFoldDB" id="A0A0A2SUU0"/>
<keyword evidence="2" id="KW-1185">Reference proteome</keyword>
<gene>
    <name evidence="1" type="ORF">EP47_05800</name>
</gene>
<dbReference type="STRING" id="1498499.EP47_05800"/>
<comment type="caution">
    <text evidence="1">The sequence shown here is derived from an EMBL/GenBank/DDBJ whole genome shotgun (WGS) entry which is preliminary data.</text>
</comment>
<accession>A0A0A2SUU0</accession>